<dbReference type="GO" id="GO:0015078">
    <property type="term" value="F:proton transmembrane transporter activity"/>
    <property type="evidence" value="ECO:0007669"/>
    <property type="project" value="InterPro"/>
</dbReference>
<evidence type="ECO:0000256" key="12">
    <source>
        <dbReference type="PIRNR" id="PIRNR005514"/>
    </source>
</evidence>
<evidence type="ECO:0000256" key="13">
    <source>
        <dbReference type="SAM" id="Coils"/>
    </source>
</evidence>
<protein>
    <recommendedName>
        <fullName evidence="3 12">ATP synthase subunit d, mitochondrial</fullName>
    </recommendedName>
</protein>
<keyword evidence="8 12" id="KW-0406">Ion transport</keyword>
<evidence type="ECO:0000256" key="3">
    <source>
        <dbReference type="ARBA" id="ARBA00021688"/>
    </source>
</evidence>
<keyword evidence="6 12" id="KW-0375">Hydrogen ion transport</keyword>
<dbReference type="GO" id="GO:0045259">
    <property type="term" value="C:proton-transporting ATP synthase complex"/>
    <property type="evidence" value="ECO:0007669"/>
    <property type="project" value="UniProtKB-KW"/>
</dbReference>
<keyword evidence="4 12" id="KW-0813">Transport</keyword>
<evidence type="ECO:0000256" key="2">
    <source>
        <dbReference type="ARBA" id="ARBA00006842"/>
    </source>
</evidence>
<keyword evidence="9 12" id="KW-0496">Mitochondrion</keyword>
<dbReference type="AlphaFoldDB" id="A0A5E8B2V8"/>
<evidence type="ECO:0000256" key="9">
    <source>
        <dbReference type="ARBA" id="ARBA00023128"/>
    </source>
</evidence>
<dbReference type="Proteomes" id="UP000398389">
    <property type="component" value="Unassembled WGS sequence"/>
</dbReference>
<accession>A0A5E8B2V8</accession>
<evidence type="ECO:0000256" key="8">
    <source>
        <dbReference type="ARBA" id="ARBA00023065"/>
    </source>
</evidence>
<organism evidence="14 15">
    <name type="scientific">Magnusiomyces paraingens</name>
    <dbReference type="NCBI Taxonomy" id="2606893"/>
    <lineage>
        <taxon>Eukaryota</taxon>
        <taxon>Fungi</taxon>
        <taxon>Dikarya</taxon>
        <taxon>Ascomycota</taxon>
        <taxon>Saccharomycotina</taxon>
        <taxon>Dipodascomycetes</taxon>
        <taxon>Dipodascales</taxon>
        <taxon>Dipodascaceae</taxon>
        <taxon>Magnusiomyces</taxon>
    </lineage>
</organism>
<keyword evidence="13" id="KW-0175">Coiled coil</keyword>
<keyword evidence="10 12" id="KW-0472">Membrane</keyword>
<dbReference type="GO" id="GO:0015986">
    <property type="term" value="P:proton motive force-driven ATP synthesis"/>
    <property type="evidence" value="ECO:0007669"/>
    <property type="project" value="UniProtKB-UniRule"/>
</dbReference>
<comment type="function">
    <text evidence="12">Mitochondrial membrane ATP synthase (F(1)F(0) ATP synthase or Complex V) produces ATP from ADP in the presence of a proton gradient across the membrane which is generated by electron transport complexes of the respiratory chain. F-type ATPases consist of two structural domains, F(1) - containing the extramembraneous catalytic core, and F(0) - containing the membrane proton channel, linked together by a central stalk and a peripheral stalk. During catalysis, ATP synthesis in the catalytic domain of F(1) is coupled via a rotary mechanism of the central stalk subunits to proton translocation.</text>
</comment>
<sequence length="172" mass="19008">MSVARTVKIDWAKIVSTLGLTGSTVSALSGFRKRHDEAVKAVVELGTQPTSVDFAFYRKTLKNQEIVDKIENAYKSFTPVTYDVSKQLKTIEAFEAKALANAKETSATIEKELQDLEATLSNIETARPFDQLTLDDLRKARPDIDAKVTEAVTKGRWETPGYDEKFGSAAAM</sequence>
<dbReference type="OrthoDB" id="35799at2759"/>
<dbReference type="GeneID" id="43579610"/>
<dbReference type="SUPFAM" id="SSF161065">
    <property type="entry name" value="ATP synthase D chain-like"/>
    <property type="match status" value="1"/>
</dbReference>
<comment type="similarity">
    <text evidence="2 12">Belongs to the ATPase d subunit family.</text>
</comment>
<keyword evidence="5" id="KW-0138">CF(0)</keyword>
<evidence type="ECO:0000256" key="4">
    <source>
        <dbReference type="ARBA" id="ARBA00022448"/>
    </source>
</evidence>
<dbReference type="Pfam" id="PF05873">
    <property type="entry name" value="Mt_ATP-synt_D"/>
    <property type="match status" value="1"/>
</dbReference>
<proteinExistence type="inferred from homology"/>
<keyword evidence="7 12" id="KW-0999">Mitochondrion inner membrane</keyword>
<evidence type="ECO:0000313" key="15">
    <source>
        <dbReference type="Proteomes" id="UP000398389"/>
    </source>
</evidence>
<evidence type="ECO:0000256" key="10">
    <source>
        <dbReference type="ARBA" id="ARBA00023136"/>
    </source>
</evidence>
<dbReference type="PANTHER" id="PTHR12700">
    <property type="entry name" value="ATP SYNTHASE SUBUNIT D, MITOCHONDRIAL"/>
    <property type="match status" value="1"/>
</dbReference>
<evidence type="ECO:0000256" key="1">
    <source>
        <dbReference type="ARBA" id="ARBA00004273"/>
    </source>
</evidence>
<name>A0A5E8B2V8_9ASCO</name>
<dbReference type="Gene3D" id="6.10.280.70">
    <property type="match status" value="1"/>
</dbReference>
<evidence type="ECO:0000256" key="11">
    <source>
        <dbReference type="ARBA" id="ARBA00023310"/>
    </source>
</evidence>
<dbReference type="InterPro" id="IPR008689">
    <property type="entry name" value="ATP_synth_F0_dsu_mt"/>
</dbReference>
<evidence type="ECO:0000256" key="7">
    <source>
        <dbReference type="ARBA" id="ARBA00022792"/>
    </source>
</evidence>
<dbReference type="RefSeq" id="XP_031851401.1">
    <property type="nucleotide sequence ID" value="XM_031995510.1"/>
</dbReference>
<reference evidence="14 15" key="1">
    <citation type="submission" date="2019-09" db="EMBL/GenBank/DDBJ databases">
        <authorList>
            <person name="Brejova B."/>
        </authorList>
    </citation>
    <scope>NUCLEOTIDE SEQUENCE [LARGE SCALE GENOMIC DNA]</scope>
</reference>
<gene>
    <name evidence="14" type="ORF">SAPINGB_P000787</name>
</gene>
<dbReference type="GO" id="GO:0005743">
    <property type="term" value="C:mitochondrial inner membrane"/>
    <property type="evidence" value="ECO:0007669"/>
    <property type="project" value="UniProtKB-SubCell"/>
</dbReference>
<keyword evidence="11" id="KW-0066">ATP synthesis</keyword>
<evidence type="ECO:0000313" key="14">
    <source>
        <dbReference type="EMBL" id="VVT45549.1"/>
    </source>
</evidence>
<evidence type="ECO:0000256" key="5">
    <source>
        <dbReference type="ARBA" id="ARBA00022547"/>
    </source>
</evidence>
<dbReference type="InterPro" id="IPR036228">
    <property type="entry name" value="ATP_synth_F0_dsu_sf_mt"/>
</dbReference>
<comment type="subcellular location">
    <subcellularLocation>
        <location evidence="1 12">Mitochondrion inner membrane</location>
    </subcellularLocation>
</comment>
<keyword evidence="15" id="KW-1185">Reference proteome</keyword>
<evidence type="ECO:0000256" key="6">
    <source>
        <dbReference type="ARBA" id="ARBA00022781"/>
    </source>
</evidence>
<dbReference type="EMBL" id="CABVLU010000001">
    <property type="protein sequence ID" value="VVT45549.1"/>
    <property type="molecule type" value="Genomic_DNA"/>
</dbReference>
<feature type="coiled-coil region" evidence="13">
    <location>
        <begin position="99"/>
        <end position="126"/>
    </location>
</feature>
<dbReference type="PIRSF" id="PIRSF005514">
    <property type="entry name" value="ATPase_F0_D_mt"/>
    <property type="match status" value="1"/>
</dbReference>